<dbReference type="AlphaFoldDB" id="A0A382B6X4"/>
<dbReference type="GO" id="GO:0004564">
    <property type="term" value="F:beta-fructofuranosidase activity"/>
    <property type="evidence" value="ECO:0007669"/>
    <property type="project" value="UniProtKB-EC"/>
</dbReference>
<dbReference type="SUPFAM" id="SSF75005">
    <property type="entry name" value="Arabinanase/levansucrase/invertase"/>
    <property type="match status" value="1"/>
</dbReference>
<name>A0A382B6X4_9ZZZZ</name>
<dbReference type="EMBL" id="UINC01028293">
    <property type="protein sequence ID" value="SVB09032.1"/>
    <property type="molecule type" value="Genomic_DNA"/>
</dbReference>
<gene>
    <name evidence="6" type="ORF">METZ01_LOCUS161886</name>
</gene>
<dbReference type="Pfam" id="PF00251">
    <property type="entry name" value="Glyco_hydro_32N"/>
    <property type="match status" value="1"/>
</dbReference>
<evidence type="ECO:0000256" key="3">
    <source>
        <dbReference type="ARBA" id="ARBA00022801"/>
    </source>
</evidence>
<feature type="domain" description="Glycosyl hydrolase family 32 N-terminal" evidence="5">
    <location>
        <begin position="51"/>
        <end position="285"/>
    </location>
</feature>
<evidence type="ECO:0000313" key="6">
    <source>
        <dbReference type="EMBL" id="SVB09032.1"/>
    </source>
</evidence>
<dbReference type="EC" id="3.2.1.26" evidence="2"/>
<accession>A0A382B6X4</accession>
<dbReference type="PANTHER" id="PTHR43101">
    <property type="entry name" value="BETA-FRUCTOSIDASE"/>
    <property type="match status" value="1"/>
</dbReference>
<feature type="non-terminal residue" evidence="6">
    <location>
        <position position="300"/>
    </location>
</feature>
<reference evidence="6" key="1">
    <citation type="submission" date="2018-05" db="EMBL/GenBank/DDBJ databases">
        <authorList>
            <person name="Lanie J.A."/>
            <person name="Ng W.-L."/>
            <person name="Kazmierczak K.M."/>
            <person name="Andrzejewski T.M."/>
            <person name="Davidsen T.M."/>
            <person name="Wayne K.J."/>
            <person name="Tettelin H."/>
            <person name="Glass J.I."/>
            <person name="Rusch D."/>
            <person name="Podicherti R."/>
            <person name="Tsui H.-C.T."/>
            <person name="Winkler M.E."/>
        </authorList>
    </citation>
    <scope>NUCLEOTIDE SEQUENCE</scope>
</reference>
<dbReference type="InterPro" id="IPR013148">
    <property type="entry name" value="Glyco_hydro_32_N"/>
</dbReference>
<protein>
    <recommendedName>
        <fullName evidence="2">beta-fructofuranosidase</fullName>
        <ecNumber evidence="2">3.2.1.26</ecNumber>
    </recommendedName>
</protein>
<evidence type="ECO:0000256" key="2">
    <source>
        <dbReference type="ARBA" id="ARBA00012758"/>
    </source>
</evidence>
<keyword evidence="4" id="KW-0326">Glycosidase</keyword>
<dbReference type="GO" id="GO:0005975">
    <property type="term" value="P:carbohydrate metabolic process"/>
    <property type="evidence" value="ECO:0007669"/>
    <property type="project" value="InterPro"/>
</dbReference>
<proteinExistence type="inferred from homology"/>
<evidence type="ECO:0000256" key="4">
    <source>
        <dbReference type="ARBA" id="ARBA00023295"/>
    </source>
</evidence>
<dbReference type="Gene3D" id="2.115.10.20">
    <property type="entry name" value="Glycosyl hydrolase domain, family 43"/>
    <property type="match status" value="1"/>
</dbReference>
<dbReference type="PROSITE" id="PS00609">
    <property type="entry name" value="GLYCOSYL_HYDROL_F32"/>
    <property type="match status" value="1"/>
</dbReference>
<evidence type="ECO:0000259" key="5">
    <source>
        <dbReference type="Pfam" id="PF00251"/>
    </source>
</evidence>
<organism evidence="6">
    <name type="scientific">marine metagenome</name>
    <dbReference type="NCBI Taxonomy" id="408172"/>
    <lineage>
        <taxon>unclassified sequences</taxon>
        <taxon>metagenomes</taxon>
        <taxon>ecological metagenomes</taxon>
    </lineage>
</organism>
<dbReference type="SMART" id="SM00640">
    <property type="entry name" value="Glyco_32"/>
    <property type="match status" value="1"/>
</dbReference>
<evidence type="ECO:0000256" key="1">
    <source>
        <dbReference type="ARBA" id="ARBA00009902"/>
    </source>
</evidence>
<comment type="similarity">
    <text evidence="1">Belongs to the glycosyl hydrolase 32 family.</text>
</comment>
<keyword evidence="3" id="KW-0378">Hydrolase</keyword>
<dbReference type="CDD" id="cd08996">
    <property type="entry name" value="GH32_FFase"/>
    <property type="match status" value="1"/>
</dbReference>
<dbReference type="InterPro" id="IPR001362">
    <property type="entry name" value="Glyco_hydro_32"/>
</dbReference>
<dbReference type="InterPro" id="IPR018053">
    <property type="entry name" value="Glyco_hydro_32_AS"/>
</dbReference>
<dbReference type="InterPro" id="IPR051214">
    <property type="entry name" value="GH32_Enzymes"/>
</dbReference>
<dbReference type="InterPro" id="IPR023296">
    <property type="entry name" value="Glyco_hydro_beta-prop_sf"/>
</dbReference>
<dbReference type="PANTHER" id="PTHR43101:SF1">
    <property type="entry name" value="BETA-FRUCTOSIDASE"/>
    <property type="match status" value="1"/>
</dbReference>
<sequence length="300" mass="34200">MDNKLNFLPPKTDYSLSKLVDFTDLKQDPQVAYFAEARNTLASDPYRPAFHFSPPQNVMNDPNGLCQWNGYYHLFYQYRPGGHDDVVHWGHAVSRDMVRWKDMPIALYPETEKDCFSGQSLVEDNRVIAIYHGTESGNAIATSADSMLATWIKNPHNPVIPIVPVDSTGYPYRVFDPCIWKEGEYYYSLSGTYRNGERSVDCEAVDYIFRSKDLSNWKYLGSMLESGFLTEPGEDGAVPNFLPIGSGKHLFLFFSHKRASQYFIGEYDEVTHKFHPEIHGRMNYGPLTVGRLHAPSATID</sequence>